<dbReference type="Proteomes" id="UP000321790">
    <property type="component" value="Unassembled WGS sequence"/>
</dbReference>
<dbReference type="AlphaFoldDB" id="A0A5C7AVV8"/>
<name>A0A5C7AVV8_9FLAO</name>
<dbReference type="SMART" id="SM00028">
    <property type="entry name" value="TPR"/>
    <property type="match status" value="8"/>
</dbReference>
<keyword evidence="5" id="KW-1185">Reference proteome</keyword>
<gene>
    <name evidence="4" type="ORF">FUA26_03035</name>
</gene>
<protein>
    <submittedName>
        <fullName evidence="4">Tetratricopeptide repeat protein</fullName>
    </submittedName>
</protein>
<dbReference type="InterPro" id="IPR019734">
    <property type="entry name" value="TPR_rpt"/>
</dbReference>
<dbReference type="InterPro" id="IPR010559">
    <property type="entry name" value="Sig_transdc_His_kin_internal"/>
</dbReference>
<evidence type="ECO:0000313" key="4">
    <source>
        <dbReference type="EMBL" id="TXE12788.1"/>
    </source>
</evidence>
<dbReference type="PANTHER" id="PTHR34220:SF7">
    <property type="entry name" value="SENSOR HISTIDINE KINASE YPDA"/>
    <property type="match status" value="1"/>
</dbReference>
<dbReference type="Pfam" id="PF06580">
    <property type="entry name" value="His_kinase"/>
    <property type="match status" value="1"/>
</dbReference>
<keyword evidence="1" id="KW-0802">TPR repeat</keyword>
<dbReference type="PROSITE" id="PS50005">
    <property type="entry name" value="TPR"/>
    <property type="match status" value="1"/>
</dbReference>
<proteinExistence type="predicted"/>
<evidence type="ECO:0000313" key="5">
    <source>
        <dbReference type="Proteomes" id="UP000321790"/>
    </source>
</evidence>
<comment type="caution">
    <text evidence="4">The sequence shown here is derived from an EMBL/GenBank/DDBJ whole genome shotgun (WGS) entry which is preliminary data.</text>
</comment>
<feature type="domain" description="Signal transduction histidine kinase internal region" evidence="3">
    <location>
        <begin position="478"/>
        <end position="556"/>
    </location>
</feature>
<organism evidence="4 5">
    <name type="scientific">Seonamhaeicola algicola</name>
    <dbReference type="NCBI Taxonomy" id="1719036"/>
    <lineage>
        <taxon>Bacteria</taxon>
        <taxon>Pseudomonadati</taxon>
        <taxon>Bacteroidota</taxon>
        <taxon>Flavobacteriia</taxon>
        <taxon>Flavobacteriales</taxon>
        <taxon>Flavobacteriaceae</taxon>
    </lineage>
</organism>
<dbReference type="Pfam" id="PF13181">
    <property type="entry name" value="TPR_8"/>
    <property type="match status" value="1"/>
</dbReference>
<dbReference type="GO" id="GO:0016020">
    <property type="term" value="C:membrane"/>
    <property type="evidence" value="ECO:0007669"/>
    <property type="project" value="InterPro"/>
</dbReference>
<dbReference type="Gene3D" id="1.25.40.10">
    <property type="entry name" value="Tetratricopeptide repeat domain"/>
    <property type="match status" value="3"/>
</dbReference>
<dbReference type="EMBL" id="VOSC01000012">
    <property type="protein sequence ID" value="TXE12788.1"/>
    <property type="molecule type" value="Genomic_DNA"/>
</dbReference>
<dbReference type="SUPFAM" id="SSF55874">
    <property type="entry name" value="ATPase domain of HSP90 chaperone/DNA topoisomerase II/histidine kinase"/>
    <property type="match status" value="1"/>
</dbReference>
<reference evidence="5" key="1">
    <citation type="submission" date="2019-08" db="EMBL/GenBank/DDBJ databases">
        <title>Seonamhaeicola sediminis sp. nov., isolated from marine sediment.</title>
        <authorList>
            <person name="Cao W.R."/>
        </authorList>
    </citation>
    <scope>NUCLEOTIDE SEQUENCE [LARGE SCALE GENOMIC DNA]</scope>
    <source>
        <strain evidence="5">Gy8</strain>
    </source>
</reference>
<sequence length="684" mass="78185">MFKKISYLCFLFSAVLVAQQREIDSLENQLVNTKLADSTRLNLLTDLGYYYYSINAKKGLKVLDEAITIAKNLKNADKEARAYQYKGHNYSTIGNDSMALVMYDKAGEIYKSANNYNKQARLIYNKGLIYFNKSNYVKANKCNIEAFEAFKKANDSVLMAKMLNSMGINYMYLSDYPSSLSKYLEALSIYKNLKDTLSLDYANASQNLAILYTKLKTYNKALVYHEKASKIYQTLNYKYGLANSYNNIGNIYDYLKQQQKAIDNYQKSYGIMQKSDNKLGMANALTNIGIVNVGLKNYNKALTNFNEAKALYETIGNTNNLAIVYEYMGESYLNTNGLLKAKNHYQQAYNLAKKAQSLSLQVSALEALATVNKQLKNYKKAYNYINEAVKLKDSFNSIEKKEELVRLEEKYKYQNEKNILENNHKQEQLLFANELKRQKFIKTTYLAGGGIILCFIVGLMVFYKKKRDADFNTKVATTELKALRAQMNPHFIFNTLNAINNYVVSNKVDDASNYLTKFSKLMRQTLEVSMYENITIEEDVKLLESYLDIEKKRIPNGFIYEIIIDDSIDKSNVLVPSMIMQPFVENSIWHGISKLNGSGVITIQIKKINNKQLCYSVDDNGVGITNTNKMNTEHTSLGIKITNDRISVLNKTKNIKAKVNIINKSLGTRVEVILPFQLAYLNND</sequence>
<keyword evidence="2" id="KW-1133">Transmembrane helix</keyword>
<evidence type="ECO:0000259" key="3">
    <source>
        <dbReference type="Pfam" id="PF06580"/>
    </source>
</evidence>
<dbReference type="InterPro" id="IPR050640">
    <property type="entry name" value="Bact_2-comp_sensor_kinase"/>
</dbReference>
<feature type="repeat" description="TPR" evidence="1">
    <location>
        <begin position="242"/>
        <end position="275"/>
    </location>
</feature>
<dbReference type="OrthoDB" id="6190788at2"/>
<keyword evidence="2" id="KW-0812">Transmembrane</keyword>
<feature type="transmembrane region" description="Helical" evidence="2">
    <location>
        <begin position="445"/>
        <end position="463"/>
    </location>
</feature>
<dbReference type="PANTHER" id="PTHR34220">
    <property type="entry name" value="SENSOR HISTIDINE KINASE YPDA"/>
    <property type="match status" value="1"/>
</dbReference>
<dbReference type="RefSeq" id="WP_147131399.1">
    <property type="nucleotide sequence ID" value="NZ_VOSC01000012.1"/>
</dbReference>
<dbReference type="Pfam" id="PF13424">
    <property type="entry name" value="TPR_12"/>
    <property type="match status" value="2"/>
</dbReference>
<dbReference type="SUPFAM" id="SSF48452">
    <property type="entry name" value="TPR-like"/>
    <property type="match status" value="2"/>
</dbReference>
<dbReference type="GO" id="GO:0000155">
    <property type="term" value="F:phosphorelay sensor kinase activity"/>
    <property type="evidence" value="ECO:0007669"/>
    <property type="project" value="InterPro"/>
</dbReference>
<keyword evidence="2" id="KW-0472">Membrane</keyword>
<accession>A0A5C7AVV8</accession>
<dbReference type="InterPro" id="IPR011990">
    <property type="entry name" value="TPR-like_helical_dom_sf"/>
</dbReference>
<dbReference type="Gene3D" id="3.30.565.10">
    <property type="entry name" value="Histidine kinase-like ATPase, C-terminal domain"/>
    <property type="match status" value="1"/>
</dbReference>
<evidence type="ECO:0000256" key="2">
    <source>
        <dbReference type="SAM" id="Phobius"/>
    </source>
</evidence>
<evidence type="ECO:0000256" key="1">
    <source>
        <dbReference type="PROSITE-ProRule" id="PRU00339"/>
    </source>
</evidence>
<dbReference type="InterPro" id="IPR036890">
    <property type="entry name" value="HATPase_C_sf"/>
</dbReference>